<reference evidence="2 3" key="1">
    <citation type="submission" date="2018-08" db="EMBL/GenBank/DDBJ databases">
        <title>A genome reference for cultivated species of the human gut microbiota.</title>
        <authorList>
            <person name="Zou Y."/>
            <person name="Xue W."/>
            <person name="Luo G."/>
        </authorList>
    </citation>
    <scope>NUCLEOTIDE SEQUENCE [LARGE SCALE GENOMIC DNA]</scope>
    <source>
        <strain evidence="2 3">AF19-21</strain>
    </source>
</reference>
<feature type="domain" description="HTH cro/C1-type" evidence="1">
    <location>
        <begin position="6"/>
        <end position="60"/>
    </location>
</feature>
<dbReference type="PROSITE" id="PS50943">
    <property type="entry name" value="HTH_CROC1"/>
    <property type="match status" value="1"/>
</dbReference>
<evidence type="ECO:0000313" key="2">
    <source>
        <dbReference type="EMBL" id="RGC31516.1"/>
    </source>
</evidence>
<dbReference type="GO" id="GO:0003677">
    <property type="term" value="F:DNA binding"/>
    <property type="evidence" value="ECO:0007669"/>
    <property type="project" value="InterPro"/>
</dbReference>
<accession>A0A3E2WV94</accession>
<dbReference type="Proteomes" id="UP000261111">
    <property type="component" value="Unassembled WGS sequence"/>
</dbReference>
<dbReference type="SUPFAM" id="SSF47413">
    <property type="entry name" value="lambda repressor-like DNA-binding domains"/>
    <property type="match status" value="1"/>
</dbReference>
<dbReference type="EMBL" id="QVIA01000012">
    <property type="protein sequence ID" value="RGC31516.1"/>
    <property type="molecule type" value="Genomic_DNA"/>
</dbReference>
<dbReference type="InterPro" id="IPR010982">
    <property type="entry name" value="Lambda_DNA-bd_dom_sf"/>
</dbReference>
<dbReference type="Gene3D" id="1.10.260.40">
    <property type="entry name" value="lambda repressor-like DNA-binding domains"/>
    <property type="match status" value="1"/>
</dbReference>
<proteinExistence type="predicted"/>
<gene>
    <name evidence="2" type="ORF">DWX41_11875</name>
</gene>
<protein>
    <submittedName>
        <fullName evidence="2">XRE family transcriptional regulator</fullName>
    </submittedName>
</protein>
<dbReference type="RefSeq" id="WP_025655551.1">
    <property type="nucleotide sequence ID" value="NZ_QVIA01000012.1"/>
</dbReference>
<dbReference type="InterPro" id="IPR001387">
    <property type="entry name" value="Cro/C1-type_HTH"/>
</dbReference>
<dbReference type="Pfam" id="PF01381">
    <property type="entry name" value="HTH_3"/>
    <property type="match status" value="1"/>
</dbReference>
<evidence type="ECO:0000313" key="3">
    <source>
        <dbReference type="Proteomes" id="UP000261111"/>
    </source>
</evidence>
<name>A0A3E2WV94_9FIRM</name>
<dbReference type="CDD" id="cd00093">
    <property type="entry name" value="HTH_XRE"/>
    <property type="match status" value="1"/>
</dbReference>
<evidence type="ECO:0000259" key="1">
    <source>
        <dbReference type="PROSITE" id="PS50943"/>
    </source>
</evidence>
<dbReference type="AlphaFoldDB" id="A0A3E2WV94"/>
<dbReference type="SMART" id="SM00530">
    <property type="entry name" value="HTH_XRE"/>
    <property type="match status" value="1"/>
</dbReference>
<sequence>MARDNLKEARKKAGMTQQQMAEYLGISETAYQNIEYGICIGKIKHWDKLEDLFGVHQRVLREINSHADK</sequence>
<organism evidence="2 3">
    <name type="scientific">Hungatella hathewayi</name>
    <dbReference type="NCBI Taxonomy" id="154046"/>
    <lineage>
        <taxon>Bacteria</taxon>
        <taxon>Bacillati</taxon>
        <taxon>Bacillota</taxon>
        <taxon>Clostridia</taxon>
        <taxon>Lachnospirales</taxon>
        <taxon>Lachnospiraceae</taxon>
        <taxon>Hungatella</taxon>
    </lineage>
</organism>
<comment type="caution">
    <text evidence="2">The sequence shown here is derived from an EMBL/GenBank/DDBJ whole genome shotgun (WGS) entry which is preliminary data.</text>
</comment>